<dbReference type="EMBL" id="JAKLWS010000015">
    <property type="protein sequence ID" value="MCG2589397.1"/>
    <property type="molecule type" value="Genomic_DNA"/>
</dbReference>
<reference evidence="1" key="1">
    <citation type="submission" date="2022-01" db="EMBL/GenBank/DDBJ databases">
        <authorList>
            <person name="Wang Y."/>
        </authorList>
    </citation>
    <scope>NUCLEOTIDE SEQUENCE</scope>
    <source>
        <strain evidence="1">WB101</strain>
    </source>
</reference>
<name>A0ABS9KEV1_9BACT</name>
<proteinExistence type="predicted"/>
<protein>
    <submittedName>
        <fullName evidence="1">Uncharacterized protein</fullName>
    </submittedName>
</protein>
<evidence type="ECO:0000313" key="2">
    <source>
        <dbReference type="Proteomes" id="UP001165366"/>
    </source>
</evidence>
<reference evidence="1" key="2">
    <citation type="submission" date="2024-05" db="EMBL/GenBank/DDBJ databases">
        <title>Rhodohalobacter halophilus gen. nov., sp. nov., a moderately halophilic member of the family Balneolaceae.</title>
        <authorList>
            <person name="Xia J."/>
        </authorList>
    </citation>
    <scope>NUCLEOTIDE SEQUENCE</scope>
    <source>
        <strain evidence="1">WB101</strain>
    </source>
</reference>
<evidence type="ECO:0000313" key="1">
    <source>
        <dbReference type="EMBL" id="MCG2589397.1"/>
    </source>
</evidence>
<keyword evidence="2" id="KW-1185">Reference proteome</keyword>
<dbReference type="RefSeq" id="WP_237854758.1">
    <property type="nucleotide sequence ID" value="NZ_JAKLWS010000015.1"/>
</dbReference>
<accession>A0ABS9KEV1</accession>
<comment type="caution">
    <text evidence="1">The sequence shown here is derived from an EMBL/GenBank/DDBJ whole genome shotgun (WGS) entry which is preliminary data.</text>
</comment>
<dbReference type="Proteomes" id="UP001165366">
    <property type="component" value="Unassembled WGS sequence"/>
</dbReference>
<organism evidence="1 2">
    <name type="scientific">Rhodohalobacter sulfatireducens</name>
    <dbReference type="NCBI Taxonomy" id="2911366"/>
    <lineage>
        <taxon>Bacteria</taxon>
        <taxon>Pseudomonadati</taxon>
        <taxon>Balneolota</taxon>
        <taxon>Balneolia</taxon>
        <taxon>Balneolales</taxon>
        <taxon>Balneolaceae</taxon>
        <taxon>Rhodohalobacter</taxon>
    </lineage>
</organism>
<sequence>MKRKITFRKSVLIIFFGLQVIGILVGKFTDARFFCWAPYDQFSFYEINVSIDGHELSEHEIIQRYRMGKKGRNNRNIHNVISKVRQYEETYSNEKNVIVELSYEINGQRQGTWIWPQDQVISK</sequence>
<gene>
    <name evidence="1" type="ORF">L6773_12530</name>
</gene>